<dbReference type="PANTHER" id="PTHR30616">
    <property type="entry name" value="UNCHARACTERIZED PROTEIN YFIH"/>
    <property type="match status" value="1"/>
</dbReference>
<dbReference type="GO" id="GO:0016787">
    <property type="term" value="F:hydrolase activity"/>
    <property type="evidence" value="ECO:0007669"/>
    <property type="project" value="UniProtKB-KW"/>
</dbReference>
<evidence type="ECO:0000256" key="10">
    <source>
        <dbReference type="ARBA" id="ARBA00049893"/>
    </source>
</evidence>
<dbReference type="Gene3D" id="3.60.140.10">
    <property type="entry name" value="CNF1/YfiH-like putative cysteine hydrolases"/>
    <property type="match status" value="1"/>
</dbReference>
<dbReference type="NCBIfam" id="TIGR00726">
    <property type="entry name" value="peptidoglycan editing factor PgeF"/>
    <property type="match status" value="1"/>
</dbReference>
<dbReference type="EMBL" id="CP021983">
    <property type="protein sequence ID" value="ASC74022.1"/>
    <property type="molecule type" value="Genomic_DNA"/>
</dbReference>
<evidence type="ECO:0000256" key="7">
    <source>
        <dbReference type="ARBA" id="ARBA00022833"/>
    </source>
</evidence>
<reference evidence="12 13" key="1">
    <citation type="journal article" date="2016" name="Biochim. Biophys. Acta">
        <title>Characterization of red-shifted phycobilisomes isolated from the chlorophyll f-containing cyanobacterium Halomicronema hongdechloris.</title>
        <authorList>
            <person name="Li Y."/>
            <person name="Lin Y."/>
            <person name="Garvey C.J."/>
            <person name="Birch D."/>
            <person name="Corkery R.W."/>
            <person name="Loughlin P.C."/>
            <person name="Scheer H."/>
            <person name="Willows R.D."/>
            <person name="Chen M."/>
        </authorList>
    </citation>
    <scope>NUCLEOTIDE SEQUENCE [LARGE SCALE GENOMIC DNA]</scope>
    <source>
        <strain evidence="12 13">C2206</strain>
    </source>
</reference>
<comment type="function">
    <text evidence="2">Purine nucleoside enzyme that catalyzes the phosphorolysis of adenosine and inosine nucleosides, yielding D-ribose 1-phosphate and the respective free bases, adenine and hypoxanthine. Also catalyzes the phosphorolysis of S-methyl-5'-thioadenosine into adenine and S-methyl-5-thio-alpha-D-ribose 1-phosphate. Also has adenosine deaminase activity.</text>
</comment>
<comment type="catalytic activity">
    <reaction evidence="10">
        <text>S-methyl-5'-thioadenosine + phosphate = 5-(methylsulfanyl)-alpha-D-ribose 1-phosphate + adenine</text>
        <dbReference type="Rhea" id="RHEA:11852"/>
        <dbReference type="ChEBI" id="CHEBI:16708"/>
        <dbReference type="ChEBI" id="CHEBI:17509"/>
        <dbReference type="ChEBI" id="CHEBI:43474"/>
        <dbReference type="ChEBI" id="CHEBI:58533"/>
        <dbReference type="EC" id="2.4.2.28"/>
    </reaction>
    <physiologicalReaction direction="left-to-right" evidence="10">
        <dbReference type="Rhea" id="RHEA:11853"/>
    </physiologicalReaction>
</comment>
<evidence type="ECO:0000256" key="4">
    <source>
        <dbReference type="ARBA" id="ARBA00022679"/>
    </source>
</evidence>
<dbReference type="AlphaFoldDB" id="A0A1Z3HUS9"/>
<evidence type="ECO:0000256" key="8">
    <source>
        <dbReference type="ARBA" id="ARBA00047989"/>
    </source>
</evidence>
<gene>
    <name evidence="12" type="ORF">XM38_049960</name>
</gene>
<keyword evidence="13" id="KW-1185">Reference proteome</keyword>
<protein>
    <recommendedName>
        <fullName evidence="11">Purine nucleoside phosphorylase</fullName>
    </recommendedName>
</protein>
<dbReference type="PANTHER" id="PTHR30616:SF2">
    <property type="entry name" value="PURINE NUCLEOSIDE PHOSPHORYLASE LACC1"/>
    <property type="match status" value="1"/>
</dbReference>
<dbReference type="CDD" id="cd16833">
    <property type="entry name" value="YfiH"/>
    <property type="match status" value="1"/>
</dbReference>
<keyword evidence="5" id="KW-0479">Metal-binding</keyword>
<evidence type="ECO:0000313" key="13">
    <source>
        <dbReference type="Proteomes" id="UP000191901"/>
    </source>
</evidence>
<evidence type="ECO:0000256" key="3">
    <source>
        <dbReference type="ARBA" id="ARBA00007353"/>
    </source>
</evidence>
<name>A0A1Z3HUS9_9CYAN</name>
<dbReference type="InterPro" id="IPR003730">
    <property type="entry name" value="Cu_polyphenol_OxRdtase"/>
</dbReference>
<comment type="catalytic activity">
    <reaction evidence="9">
        <text>adenosine + phosphate = alpha-D-ribose 1-phosphate + adenine</text>
        <dbReference type="Rhea" id="RHEA:27642"/>
        <dbReference type="ChEBI" id="CHEBI:16335"/>
        <dbReference type="ChEBI" id="CHEBI:16708"/>
        <dbReference type="ChEBI" id="CHEBI:43474"/>
        <dbReference type="ChEBI" id="CHEBI:57720"/>
        <dbReference type="EC" id="2.4.2.1"/>
    </reaction>
    <physiologicalReaction direction="left-to-right" evidence="9">
        <dbReference type="Rhea" id="RHEA:27643"/>
    </physiologicalReaction>
</comment>
<dbReference type="GO" id="GO:0005507">
    <property type="term" value="F:copper ion binding"/>
    <property type="evidence" value="ECO:0007669"/>
    <property type="project" value="TreeGrafter"/>
</dbReference>
<evidence type="ECO:0000256" key="9">
    <source>
        <dbReference type="ARBA" id="ARBA00048968"/>
    </source>
</evidence>
<sequence length="269" mass="30010">MHTWHWQHWQGLPYLTCSLLSEWPHGFFTQQFWPRAPETMVAALREQAPVYRVRQVHGNRVLGADEVALATRPLDLKTVQRPEADALVSTQPWQAMWVCTADCNPVLIADGRSGHVAAVHAGWRGTAQQVVPQAIRRLQTQGSRLADLRVAMGPAIAGKMYQVSTPVALEVGRSIVAMDVDEDPDTFLVKVQALTDSPIGPDPTLGRFRLDVRRANLMQLMHLGIALEQVAIAPHCTYQEPQHFFSYRRSREKKVQWSGIVSTASPAVA</sequence>
<evidence type="ECO:0000256" key="11">
    <source>
        <dbReference type="RuleBase" id="RU361274"/>
    </source>
</evidence>
<comment type="similarity">
    <text evidence="3 11">Belongs to the purine nucleoside phosphorylase YfiH/LACC1 family.</text>
</comment>
<dbReference type="Pfam" id="PF02578">
    <property type="entry name" value="Cu-oxidase_4"/>
    <property type="match status" value="1"/>
</dbReference>
<evidence type="ECO:0000313" key="12">
    <source>
        <dbReference type="EMBL" id="ASC74022.1"/>
    </source>
</evidence>
<dbReference type="InterPro" id="IPR038371">
    <property type="entry name" value="Cu_polyphenol_OxRdtase_sf"/>
</dbReference>
<evidence type="ECO:0000256" key="2">
    <source>
        <dbReference type="ARBA" id="ARBA00003215"/>
    </source>
</evidence>
<proteinExistence type="inferred from homology"/>
<dbReference type="GO" id="GO:0017061">
    <property type="term" value="F:S-methyl-5-thioadenosine phosphorylase activity"/>
    <property type="evidence" value="ECO:0007669"/>
    <property type="project" value="UniProtKB-EC"/>
</dbReference>
<dbReference type="Proteomes" id="UP000191901">
    <property type="component" value="Chromosome"/>
</dbReference>
<comment type="catalytic activity">
    <reaction evidence="8">
        <text>adenosine + H2O + H(+) = inosine + NH4(+)</text>
        <dbReference type="Rhea" id="RHEA:24408"/>
        <dbReference type="ChEBI" id="CHEBI:15377"/>
        <dbReference type="ChEBI" id="CHEBI:15378"/>
        <dbReference type="ChEBI" id="CHEBI:16335"/>
        <dbReference type="ChEBI" id="CHEBI:17596"/>
        <dbReference type="ChEBI" id="CHEBI:28938"/>
        <dbReference type="EC" id="3.5.4.4"/>
    </reaction>
    <physiologicalReaction direction="left-to-right" evidence="8">
        <dbReference type="Rhea" id="RHEA:24409"/>
    </physiologicalReaction>
</comment>
<comment type="catalytic activity">
    <reaction evidence="1">
        <text>inosine + phosphate = alpha-D-ribose 1-phosphate + hypoxanthine</text>
        <dbReference type="Rhea" id="RHEA:27646"/>
        <dbReference type="ChEBI" id="CHEBI:17368"/>
        <dbReference type="ChEBI" id="CHEBI:17596"/>
        <dbReference type="ChEBI" id="CHEBI:43474"/>
        <dbReference type="ChEBI" id="CHEBI:57720"/>
        <dbReference type="EC" id="2.4.2.1"/>
    </reaction>
    <physiologicalReaction direction="left-to-right" evidence="1">
        <dbReference type="Rhea" id="RHEA:27647"/>
    </physiologicalReaction>
</comment>
<evidence type="ECO:0000256" key="5">
    <source>
        <dbReference type="ARBA" id="ARBA00022723"/>
    </source>
</evidence>
<evidence type="ECO:0000256" key="6">
    <source>
        <dbReference type="ARBA" id="ARBA00022801"/>
    </source>
</evidence>
<dbReference type="KEGG" id="hhg:XM38_049960"/>
<keyword evidence="4" id="KW-0808">Transferase</keyword>
<keyword evidence="7" id="KW-0862">Zinc</keyword>
<evidence type="ECO:0000256" key="1">
    <source>
        <dbReference type="ARBA" id="ARBA00000553"/>
    </source>
</evidence>
<dbReference type="InterPro" id="IPR011324">
    <property type="entry name" value="Cytotoxic_necrot_fac-like_cat"/>
</dbReference>
<dbReference type="RefSeq" id="WP_080805199.1">
    <property type="nucleotide sequence ID" value="NZ_CP021983.2"/>
</dbReference>
<organism evidence="12 13">
    <name type="scientific">Halomicronema hongdechloris C2206</name>
    <dbReference type="NCBI Taxonomy" id="1641165"/>
    <lineage>
        <taxon>Bacteria</taxon>
        <taxon>Bacillati</taxon>
        <taxon>Cyanobacteriota</taxon>
        <taxon>Cyanophyceae</taxon>
        <taxon>Nodosilineales</taxon>
        <taxon>Nodosilineaceae</taxon>
        <taxon>Halomicronema</taxon>
    </lineage>
</organism>
<dbReference type="STRING" id="1641165.XM38_01225"/>
<dbReference type="OrthoDB" id="4279at2"/>
<accession>A0A1Z3HUS9</accession>
<keyword evidence="6" id="KW-0378">Hydrolase</keyword>
<dbReference type="SUPFAM" id="SSF64438">
    <property type="entry name" value="CNF1/YfiH-like putative cysteine hydrolases"/>
    <property type="match status" value="1"/>
</dbReference>